<dbReference type="CDD" id="cd24163">
    <property type="entry name" value="RWDD2_C"/>
    <property type="match status" value="1"/>
</dbReference>
<dbReference type="PANTHER" id="PTHR15955">
    <property type="entry name" value="RWD DOMAIN CONTAINING PROTEIN 2"/>
    <property type="match status" value="1"/>
</dbReference>
<proteinExistence type="predicted"/>
<dbReference type="Proteomes" id="UP001303046">
    <property type="component" value="Unassembled WGS sequence"/>
</dbReference>
<dbReference type="PROSITE" id="PS50908">
    <property type="entry name" value="RWD"/>
    <property type="match status" value="1"/>
</dbReference>
<sequence length="299" mass="34169">MSKARSETEDRCTVAQIQEFELLRSMYSPSELDFTHGNTDSNFLQHSALTLKLEVERESVDIEVRVPPLYPYGDFPVVFVRGKSDLIDNDAINRDLRRWIHSQEYGTPLIAQIASWVLDNYPFYLKISGSHMASNSSKAPTEYARLYILSHHLRSPVKEGAAQILLCKSLRVVFFFSLDVQQKYDIFMKGVKTSDHLRSDLLNLAKKLNLTGFSTPGKPAVIVVEGESKACEEFWKDVKSWTWKRISLRHSDVFSSPNDMKFTQFREVLSTGGANAMNDVKHILTDANLGEKFQILYTF</sequence>
<keyword evidence="3" id="KW-1185">Reference proteome</keyword>
<accession>A0ABR1CXG2</accession>
<dbReference type="InterPro" id="IPR017359">
    <property type="entry name" value="Phi-like"/>
</dbReference>
<dbReference type="EMBL" id="JAVFWL010000003">
    <property type="protein sequence ID" value="KAK6742358.1"/>
    <property type="molecule type" value="Genomic_DNA"/>
</dbReference>
<feature type="domain" description="RWD" evidence="1">
    <location>
        <begin position="18"/>
        <end position="124"/>
    </location>
</feature>
<dbReference type="Gene3D" id="3.10.110.10">
    <property type="entry name" value="Ubiquitin Conjugating Enzyme"/>
    <property type="match status" value="1"/>
</dbReference>
<name>A0ABR1CXG2_NECAM</name>
<dbReference type="PANTHER" id="PTHR15955:SF8">
    <property type="entry name" value="RWD DOMAIN-CONTAINING PROTEIN 2B-RELATED"/>
    <property type="match status" value="1"/>
</dbReference>
<dbReference type="InterPro" id="IPR010541">
    <property type="entry name" value="Prp3_C"/>
</dbReference>
<dbReference type="InterPro" id="IPR059181">
    <property type="entry name" value="RWDD2A-B_C"/>
</dbReference>
<comment type="caution">
    <text evidence="2">The sequence shown here is derived from an EMBL/GenBank/DDBJ whole genome shotgun (WGS) entry which is preliminary data.</text>
</comment>
<dbReference type="SUPFAM" id="SSF54495">
    <property type="entry name" value="UBC-like"/>
    <property type="match status" value="1"/>
</dbReference>
<dbReference type="PIRSF" id="PIRSF038021">
    <property type="entry name" value="UCP038021_RWDD2"/>
    <property type="match status" value="1"/>
</dbReference>
<evidence type="ECO:0000259" key="1">
    <source>
        <dbReference type="PROSITE" id="PS50908"/>
    </source>
</evidence>
<reference evidence="2 3" key="1">
    <citation type="submission" date="2023-08" db="EMBL/GenBank/DDBJ databases">
        <title>A Necator americanus chromosomal reference genome.</title>
        <authorList>
            <person name="Ilik V."/>
            <person name="Petrzelkova K.J."/>
            <person name="Pardy F."/>
            <person name="Fuh T."/>
            <person name="Niatou-Singa F.S."/>
            <person name="Gouil Q."/>
            <person name="Baker L."/>
            <person name="Ritchie M.E."/>
            <person name="Jex A.R."/>
            <person name="Gazzola D."/>
            <person name="Li H."/>
            <person name="Toshio Fujiwara R."/>
            <person name="Zhan B."/>
            <person name="Aroian R.V."/>
            <person name="Pafco B."/>
            <person name="Schwarz E.M."/>
        </authorList>
    </citation>
    <scope>NUCLEOTIDE SEQUENCE [LARGE SCALE GENOMIC DNA]</scope>
    <source>
        <strain evidence="2 3">Aroian</strain>
        <tissue evidence="2">Whole animal</tissue>
    </source>
</reference>
<protein>
    <recommendedName>
        <fullName evidence="1">RWD domain-containing protein</fullName>
    </recommendedName>
</protein>
<organism evidence="2 3">
    <name type="scientific">Necator americanus</name>
    <name type="common">Human hookworm</name>
    <dbReference type="NCBI Taxonomy" id="51031"/>
    <lineage>
        <taxon>Eukaryota</taxon>
        <taxon>Metazoa</taxon>
        <taxon>Ecdysozoa</taxon>
        <taxon>Nematoda</taxon>
        <taxon>Chromadorea</taxon>
        <taxon>Rhabditida</taxon>
        <taxon>Rhabditina</taxon>
        <taxon>Rhabditomorpha</taxon>
        <taxon>Strongyloidea</taxon>
        <taxon>Ancylostomatidae</taxon>
        <taxon>Bunostominae</taxon>
        <taxon>Necator</taxon>
    </lineage>
</organism>
<dbReference type="Pfam" id="PF05773">
    <property type="entry name" value="RWD"/>
    <property type="match status" value="1"/>
</dbReference>
<dbReference type="Pfam" id="PF06544">
    <property type="entry name" value="Prp3_C"/>
    <property type="match status" value="1"/>
</dbReference>
<gene>
    <name evidence="2" type="primary">Necator_chrIII.g10695</name>
    <name evidence="2" type="ORF">RB195_009930</name>
</gene>
<evidence type="ECO:0000313" key="2">
    <source>
        <dbReference type="EMBL" id="KAK6742358.1"/>
    </source>
</evidence>
<evidence type="ECO:0000313" key="3">
    <source>
        <dbReference type="Proteomes" id="UP001303046"/>
    </source>
</evidence>
<dbReference type="InterPro" id="IPR016135">
    <property type="entry name" value="UBQ-conjugating_enzyme/RWD"/>
</dbReference>
<dbReference type="InterPro" id="IPR006575">
    <property type="entry name" value="RWD_dom"/>
</dbReference>